<name>A0ABP1G902_9CHLO</name>
<evidence type="ECO:0000313" key="1">
    <source>
        <dbReference type="EMBL" id="CAL5228710.1"/>
    </source>
</evidence>
<protein>
    <submittedName>
        <fullName evidence="1">G11893 protein</fullName>
    </submittedName>
</protein>
<accession>A0ABP1G902</accession>
<dbReference type="Proteomes" id="UP001497392">
    <property type="component" value="Unassembled WGS sequence"/>
</dbReference>
<dbReference type="Gene3D" id="1.25.40.990">
    <property type="match status" value="1"/>
</dbReference>
<keyword evidence="2" id="KW-1185">Reference proteome</keyword>
<dbReference type="EMBL" id="CAXHTA020000019">
    <property type="protein sequence ID" value="CAL5228710.1"/>
    <property type="molecule type" value="Genomic_DNA"/>
</dbReference>
<proteinExistence type="predicted"/>
<gene>
    <name evidence="1" type="primary">g11893</name>
    <name evidence="1" type="ORF">VP750_LOCUS10616</name>
</gene>
<evidence type="ECO:0000313" key="2">
    <source>
        <dbReference type="Proteomes" id="UP001497392"/>
    </source>
</evidence>
<reference evidence="1 2" key="1">
    <citation type="submission" date="2024-06" db="EMBL/GenBank/DDBJ databases">
        <authorList>
            <person name="Kraege A."/>
            <person name="Thomma B."/>
        </authorList>
    </citation>
    <scope>NUCLEOTIDE SEQUENCE [LARGE SCALE GENOMIC DNA]</scope>
</reference>
<comment type="caution">
    <text evidence="1">The sequence shown here is derived from an EMBL/GenBank/DDBJ whole genome shotgun (WGS) entry which is preliminary data.</text>
</comment>
<organism evidence="1 2">
    <name type="scientific">Coccomyxa viridis</name>
    <dbReference type="NCBI Taxonomy" id="1274662"/>
    <lineage>
        <taxon>Eukaryota</taxon>
        <taxon>Viridiplantae</taxon>
        <taxon>Chlorophyta</taxon>
        <taxon>core chlorophytes</taxon>
        <taxon>Trebouxiophyceae</taxon>
        <taxon>Trebouxiophyceae incertae sedis</taxon>
        <taxon>Coccomyxaceae</taxon>
        <taxon>Coccomyxa</taxon>
    </lineage>
</organism>
<sequence length="303" mass="33336">MQNGGPRRQASPPRPSLMVGDLAQCRLAFERLQRQCADLLQGTADRITWEDLVPRFRALRESLLSNNAPLPFFTEALEASSDTCLRAGSFPEFLKSVQQLVLVSYPALAAEDQIRTHLQSLRVSANGNSSSASPSARPSVPDDIRASMLQRWPEFAGAFLLYFVCIPAVPESMDLAALLRRLPHSLQRCPDVSYAVEAHRAMTQQGGLAFLQLHSRGTWMQQAIMLPRLQQMQQRAVATFGSAYRTLSAEAALGLLCMRGASTERLLALLKSCAEQGMLPAQRALSAAQMADHHAQQLLVFHA</sequence>